<feature type="binding site" evidence="7">
    <location>
        <position position="588"/>
    </location>
    <ligand>
        <name>deamido-NAD(+)</name>
        <dbReference type="ChEBI" id="CHEBI:58437"/>
        <note>ligand shared between two neighboring subunits</note>
    </ligand>
</feature>
<evidence type="ECO:0000256" key="5">
    <source>
        <dbReference type="ARBA" id="ARBA00022840"/>
    </source>
</evidence>
<name>A0A1G8WEQ8_9BACT</name>
<dbReference type="PANTHER" id="PTHR23090">
    <property type="entry name" value="NH 3 /GLUTAMINE-DEPENDENT NAD + SYNTHETASE"/>
    <property type="match status" value="1"/>
</dbReference>
<sequence>MRKRIVAGAALNQIPIDWEGNRNRILEALQQARAAQVDLLCLPELCITGYGCEDLFLSEWVPARAVEALLELVPHCTDLTVAIGLPVRFEGKTYDCAALVHNGVLLGIQAKQFMANEGVHYEPRWFTPWPTAEESTIEIEGQTYPFGDIIFEVEGVRIGFEICEDAWHGPKRPGVSHCRRGGVDLILNPSASHFAFAKTLIRHDLVLDGAQRFRCAYVYANLIGNEAGKMIYDGEILIAQHGRLLKRNALLSFRDVNLVTTELDFDADPEQPLPSLPPYAVSKEEEFAAAVPLALFDYMRKSRSRGFVLSLSGGADSSACAVLVAEMVRRGCNELGVEAFAQKAGCLTEEEMAALLGKAPEVQLLYLTQCLLRCAYQGTVNSSQATLASAQNLAESVGAAFYEWKIDDEVAGYTRKIERALGRPLTWERDDITLQNIQARARSPIIWMLTNATGALLMATSNRSEGDVGYATMDGDTSGSISPIAGVDKHFISRWLRWAEERLGYTGLHDVNSLTPTAELRPLENSQTDEGDLMPYRVLYEIERLAIRDRQSPIHVYRKLVEAELEPPALLRSHVIKFFRLWSRNQWKRERLAPSFHVDDFSVDPRSWCRFPILSSGFTEELKALELEEVPELITVAGRRAESRT</sequence>
<evidence type="ECO:0000259" key="9">
    <source>
        <dbReference type="PROSITE" id="PS50263"/>
    </source>
</evidence>
<dbReference type="EC" id="6.3.5.1" evidence="7 8"/>
<feature type="binding site" evidence="7">
    <location>
        <position position="460"/>
    </location>
    <ligand>
        <name>ATP</name>
        <dbReference type="ChEBI" id="CHEBI:30616"/>
    </ligand>
</feature>
<dbReference type="InterPro" id="IPR036526">
    <property type="entry name" value="C-N_Hydrolase_sf"/>
</dbReference>
<dbReference type="InterPro" id="IPR014445">
    <property type="entry name" value="Gln-dep_NAD_synthase"/>
</dbReference>
<accession>A0A1G8WEQ8</accession>
<dbReference type="Pfam" id="PF02540">
    <property type="entry name" value="NAD_synthase"/>
    <property type="match status" value="1"/>
</dbReference>
<dbReference type="InterPro" id="IPR014729">
    <property type="entry name" value="Rossmann-like_a/b/a_fold"/>
</dbReference>
<feature type="domain" description="CN hydrolase" evidence="9">
    <location>
        <begin position="5"/>
        <end position="265"/>
    </location>
</feature>
<feature type="binding site" evidence="7">
    <location>
        <position position="465"/>
    </location>
    <ligand>
        <name>deamido-NAD(+)</name>
        <dbReference type="ChEBI" id="CHEBI:58437"/>
        <note>ligand shared between two neighboring subunits</note>
    </ligand>
</feature>
<keyword evidence="5 7" id="KW-0067">ATP-binding</keyword>
<evidence type="ECO:0000313" key="10">
    <source>
        <dbReference type="EMBL" id="SDJ76721.1"/>
    </source>
</evidence>
<dbReference type="GO" id="GO:0008795">
    <property type="term" value="F:NAD+ synthase activity"/>
    <property type="evidence" value="ECO:0007669"/>
    <property type="project" value="UniProtKB-UniRule"/>
</dbReference>
<dbReference type="Gene3D" id="3.60.110.10">
    <property type="entry name" value="Carbon-nitrogen hydrolase"/>
    <property type="match status" value="1"/>
</dbReference>
<dbReference type="UniPathway" id="UPA00253">
    <property type="reaction ID" value="UER00334"/>
</dbReference>
<dbReference type="PANTHER" id="PTHR23090:SF9">
    <property type="entry name" value="GLUTAMINE-DEPENDENT NAD(+) SYNTHETASE"/>
    <property type="match status" value="1"/>
</dbReference>
<evidence type="ECO:0000256" key="7">
    <source>
        <dbReference type="HAMAP-Rule" id="MF_02090"/>
    </source>
</evidence>
<proteinExistence type="inferred from homology"/>
<evidence type="ECO:0000256" key="6">
    <source>
        <dbReference type="ARBA" id="ARBA00023027"/>
    </source>
</evidence>
<dbReference type="Pfam" id="PF00795">
    <property type="entry name" value="CN_hydrolase"/>
    <property type="match status" value="1"/>
</dbReference>
<evidence type="ECO:0000256" key="4">
    <source>
        <dbReference type="ARBA" id="ARBA00022741"/>
    </source>
</evidence>
<dbReference type="GO" id="GO:0009435">
    <property type="term" value="P:NAD+ biosynthetic process"/>
    <property type="evidence" value="ECO:0007669"/>
    <property type="project" value="UniProtKB-UniRule"/>
</dbReference>
<dbReference type="InterPro" id="IPR003694">
    <property type="entry name" value="NAD_synthase"/>
</dbReference>
<dbReference type="STRING" id="1075417.SAMN05421823_10159"/>
<dbReference type="InterPro" id="IPR003010">
    <property type="entry name" value="C-N_Hydrolase"/>
</dbReference>
<comment type="function">
    <text evidence="7">Catalyzes the ATP-dependent amidation of deamido-NAD to form NAD. Uses L-glutamine as a nitrogen source.</text>
</comment>
<evidence type="ECO:0000256" key="2">
    <source>
        <dbReference type="ARBA" id="ARBA00007145"/>
    </source>
</evidence>
<comment type="catalytic activity">
    <reaction evidence="7 8">
        <text>deamido-NAD(+) + L-glutamine + ATP + H2O = L-glutamate + AMP + diphosphate + NAD(+) + H(+)</text>
        <dbReference type="Rhea" id="RHEA:24384"/>
        <dbReference type="ChEBI" id="CHEBI:15377"/>
        <dbReference type="ChEBI" id="CHEBI:15378"/>
        <dbReference type="ChEBI" id="CHEBI:29985"/>
        <dbReference type="ChEBI" id="CHEBI:30616"/>
        <dbReference type="ChEBI" id="CHEBI:33019"/>
        <dbReference type="ChEBI" id="CHEBI:57540"/>
        <dbReference type="ChEBI" id="CHEBI:58359"/>
        <dbReference type="ChEBI" id="CHEBI:58437"/>
        <dbReference type="ChEBI" id="CHEBI:456215"/>
        <dbReference type="EC" id="6.3.5.1"/>
    </reaction>
</comment>
<dbReference type="PROSITE" id="PS50263">
    <property type="entry name" value="CN_HYDROLASE"/>
    <property type="match status" value="1"/>
</dbReference>
<evidence type="ECO:0000256" key="3">
    <source>
        <dbReference type="ARBA" id="ARBA00022598"/>
    </source>
</evidence>
<feature type="binding site" evidence="7">
    <location>
        <position position="192"/>
    </location>
    <ligand>
        <name>L-glutamine</name>
        <dbReference type="ChEBI" id="CHEBI:58359"/>
    </ligand>
</feature>
<evidence type="ECO:0000256" key="1">
    <source>
        <dbReference type="ARBA" id="ARBA00005188"/>
    </source>
</evidence>
<dbReference type="GO" id="GO:0005737">
    <property type="term" value="C:cytoplasm"/>
    <property type="evidence" value="ECO:0007669"/>
    <property type="project" value="InterPro"/>
</dbReference>
<dbReference type="PIRSF" id="PIRSF006630">
    <property type="entry name" value="NADS_GAT"/>
    <property type="match status" value="1"/>
</dbReference>
<gene>
    <name evidence="7" type="primary">nadE</name>
    <name evidence="10" type="ORF">SAMN05421823_10159</name>
</gene>
<feature type="active site" description="For glutaminase activity" evidence="7">
    <location>
        <position position="111"/>
    </location>
</feature>
<dbReference type="HAMAP" id="MF_02090">
    <property type="entry name" value="NadE_glutamine_dep"/>
    <property type="match status" value="1"/>
</dbReference>
<feature type="active site" description="Nucleophile; for glutaminase activity" evidence="7">
    <location>
        <position position="163"/>
    </location>
</feature>
<dbReference type="InterPro" id="IPR022310">
    <property type="entry name" value="NAD/GMP_synthase"/>
</dbReference>
<comment type="similarity">
    <text evidence="2 7 8">In the C-terminal section; belongs to the NAD synthetase family.</text>
</comment>
<dbReference type="Gene3D" id="3.40.50.620">
    <property type="entry name" value="HUPs"/>
    <property type="match status" value="1"/>
</dbReference>
<dbReference type="RefSeq" id="WP_317042754.1">
    <property type="nucleotide sequence ID" value="NZ_FNFO01000001.1"/>
</dbReference>
<keyword evidence="11" id="KW-1185">Reference proteome</keyword>
<dbReference type="GO" id="GO:0005524">
    <property type="term" value="F:ATP binding"/>
    <property type="evidence" value="ECO:0007669"/>
    <property type="project" value="UniProtKB-UniRule"/>
</dbReference>
<keyword evidence="6 7" id="KW-0520">NAD</keyword>
<dbReference type="SUPFAM" id="SSF52402">
    <property type="entry name" value="Adenine nucleotide alpha hydrolases-like"/>
    <property type="match status" value="1"/>
</dbReference>
<evidence type="ECO:0000313" key="11">
    <source>
        <dbReference type="Proteomes" id="UP000198510"/>
    </source>
</evidence>
<protein>
    <recommendedName>
        <fullName evidence="7 8">Glutamine-dependent NAD(+) synthetase</fullName>
        <ecNumber evidence="7 8">6.3.5.1</ecNumber>
    </recommendedName>
    <alternativeName>
        <fullName evidence="7 8">NAD(+) synthase [glutamine-hydrolyzing]</fullName>
    </alternativeName>
</protein>
<keyword evidence="4 7" id="KW-0547">Nucleotide-binding</keyword>
<organism evidence="10 11">
    <name type="scientific">Catalinimonas alkaloidigena</name>
    <dbReference type="NCBI Taxonomy" id="1075417"/>
    <lineage>
        <taxon>Bacteria</taxon>
        <taxon>Pseudomonadati</taxon>
        <taxon>Bacteroidota</taxon>
        <taxon>Cytophagia</taxon>
        <taxon>Cytophagales</taxon>
        <taxon>Catalimonadaceae</taxon>
        <taxon>Catalinimonas</taxon>
    </lineage>
</organism>
<comment type="pathway">
    <text evidence="1 7 8">Cofactor biosynthesis; NAD(+) biosynthesis; NAD(+) from deamido-NAD(+) (L-Gln route): step 1/1.</text>
</comment>
<dbReference type="GO" id="GO:0004359">
    <property type="term" value="F:glutaminase activity"/>
    <property type="evidence" value="ECO:0007669"/>
    <property type="project" value="InterPro"/>
</dbReference>
<evidence type="ECO:0000256" key="8">
    <source>
        <dbReference type="PIRNR" id="PIRNR006630"/>
    </source>
</evidence>
<feature type="binding site" evidence="7">
    <location>
        <position position="198"/>
    </location>
    <ligand>
        <name>L-glutamine</name>
        <dbReference type="ChEBI" id="CHEBI:58359"/>
    </ligand>
</feature>
<keyword evidence="3 7" id="KW-0436">Ligase</keyword>
<dbReference type="Proteomes" id="UP000198510">
    <property type="component" value="Unassembled WGS sequence"/>
</dbReference>
<dbReference type="SUPFAM" id="SSF56317">
    <property type="entry name" value="Carbon-nitrogen hydrolase"/>
    <property type="match status" value="1"/>
</dbReference>
<feature type="active site" description="Proton acceptor; for glutaminase activity" evidence="7">
    <location>
        <position position="44"/>
    </location>
</feature>
<dbReference type="CDD" id="cd07570">
    <property type="entry name" value="GAT_Gln-NAD-synth"/>
    <property type="match status" value="1"/>
</dbReference>
<dbReference type="EMBL" id="FNFO01000001">
    <property type="protein sequence ID" value="SDJ76721.1"/>
    <property type="molecule type" value="Genomic_DNA"/>
</dbReference>
<comment type="caution">
    <text evidence="7">Lacks conserved residue(s) required for the propagation of feature annotation.</text>
</comment>
<dbReference type="GO" id="GO:0003952">
    <property type="term" value="F:NAD+ synthase (glutamine-hydrolyzing) activity"/>
    <property type="evidence" value="ECO:0007669"/>
    <property type="project" value="UniProtKB-UniRule"/>
</dbReference>
<dbReference type="AlphaFoldDB" id="A0A1G8WEQ8"/>
<dbReference type="CDD" id="cd00553">
    <property type="entry name" value="NAD_synthase"/>
    <property type="match status" value="1"/>
</dbReference>
<reference evidence="10 11" key="1">
    <citation type="submission" date="2016-10" db="EMBL/GenBank/DDBJ databases">
        <authorList>
            <person name="de Groot N.N."/>
        </authorList>
    </citation>
    <scope>NUCLEOTIDE SEQUENCE [LARGE SCALE GENOMIC DNA]</scope>
    <source>
        <strain evidence="10 11">DSM 25186</strain>
    </source>
</reference>
<feature type="binding site" evidence="7">
    <location>
        <position position="436"/>
    </location>
    <ligand>
        <name>deamido-NAD(+)</name>
        <dbReference type="ChEBI" id="CHEBI:58437"/>
        <note>ligand shared between two neighboring subunits</note>
    </ligand>
</feature>